<dbReference type="EMBL" id="PFCK01000065">
    <property type="protein sequence ID" value="PIR71518.1"/>
    <property type="molecule type" value="Genomic_DNA"/>
</dbReference>
<dbReference type="Proteomes" id="UP000228909">
    <property type="component" value="Unassembled WGS sequence"/>
</dbReference>
<dbReference type="InterPro" id="IPR015947">
    <property type="entry name" value="PUA-like_sf"/>
</dbReference>
<accession>A0A2H0TIY7</accession>
<dbReference type="Pfam" id="PF12961">
    <property type="entry name" value="DUF3850"/>
    <property type="match status" value="1"/>
</dbReference>
<protein>
    <submittedName>
        <fullName evidence="2">RNA-binding protein</fullName>
    </submittedName>
</protein>
<feature type="domain" description="DUF3850" evidence="1">
    <location>
        <begin position="7"/>
        <end position="64"/>
    </location>
</feature>
<dbReference type="SUPFAM" id="SSF88697">
    <property type="entry name" value="PUA domain-like"/>
    <property type="match status" value="1"/>
</dbReference>
<dbReference type="Gene3D" id="2.30.130.30">
    <property type="entry name" value="Hypothetical protein"/>
    <property type="match status" value="1"/>
</dbReference>
<feature type="non-terminal residue" evidence="2">
    <location>
        <position position="64"/>
    </location>
</feature>
<evidence type="ECO:0000313" key="3">
    <source>
        <dbReference type="Proteomes" id="UP000228909"/>
    </source>
</evidence>
<name>A0A2H0TIY7_9BACT</name>
<dbReference type="AlphaFoldDB" id="A0A2H0TIY7"/>
<comment type="caution">
    <text evidence="2">The sequence shown here is derived from an EMBL/GenBank/DDBJ whole genome shotgun (WGS) entry which is preliminary data.</text>
</comment>
<evidence type="ECO:0000259" key="1">
    <source>
        <dbReference type="Pfam" id="PF12961"/>
    </source>
</evidence>
<organism evidence="2 3">
    <name type="scientific">Candidatus Nealsonbacteria bacterium CG10_big_fil_rev_8_21_14_0_10_37_25</name>
    <dbReference type="NCBI Taxonomy" id="1974711"/>
    <lineage>
        <taxon>Bacteria</taxon>
        <taxon>Candidatus Nealsoniibacteriota</taxon>
    </lineage>
</organism>
<proteinExistence type="predicted"/>
<dbReference type="InterPro" id="IPR039440">
    <property type="entry name" value="DUF3850"/>
</dbReference>
<sequence>MAVIKKKIWPKYFEQVKTGKKKFELRLADFNLKKGDVLVLKEWDPKKKEYTGRKIKKKVKYLLK</sequence>
<evidence type="ECO:0000313" key="2">
    <source>
        <dbReference type="EMBL" id="PIR71518.1"/>
    </source>
</evidence>
<reference evidence="3" key="1">
    <citation type="submission" date="2017-09" db="EMBL/GenBank/DDBJ databases">
        <title>Depth-based differentiation of microbial function through sediment-hosted aquifers and enrichment of novel symbionts in the deep terrestrial subsurface.</title>
        <authorList>
            <person name="Probst A.J."/>
            <person name="Ladd B."/>
            <person name="Jarett J.K."/>
            <person name="Geller-Mcgrath D.E."/>
            <person name="Sieber C.M.K."/>
            <person name="Emerson J.B."/>
            <person name="Anantharaman K."/>
            <person name="Thomas B.C."/>
            <person name="Malmstrom R."/>
            <person name="Stieglmeier M."/>
            <person name="Klingl A."/>
            <person name="Woyke T."/>
            <person name="Ryan C.M."/>
            <person name="Banfield J.F."/>
        </authorList>
    </citation>
    <scope>NUCLEOTIDE SEQUENCE [LARGE SCALE GENOMIC DNA]</scope>
</reference>
<gene>
    <name evidence="2" type="ORF">COU43_02315</name>
</gene>